<dbReference type="Proteomes" id="UP000016930">
    <property type="component" value="Unassembled WGS sequence"/>
</dbReference>
<dbReference type="InterPro" id="IPR000782">
    <property type="entry name" value="FAS1_domain"/>
</dbReference>
<evidence type="ECO:0000256" key="2">
    <source>
        <dbReference type="SAM" id="SignalP"/>
    </source>
</evidence>
<feature type="domain" description="FAS1" evidence="3">
    <location>
        <begin position="88"/>
        <end position="289"/>
    </location>
</feature>
<dbReference type="GO" id="GO:0016236">
    <property type="term" value="P:macroautophagy"/>
    <property type="evidence" value="ECO:0007669"/>
    <property type="project" value="TreeGrafter"/>
</dbReference>
<dbReference type="InterPro" id="IPR050904">
    <property type="entry name" value="Adhesion/Biosynth-related"/>
</dbReference>
<reference evidence="4 5" key="1">
    <citation type="journal article" date="2012" name="Proc. Natl. Acad. Sci. U.S.A.">
        <title>Comparative genomics of Ceriporiopsis subvermispora and Phanerochaete chrysosporium provide insight into selective ligninolysis.</title>
        <authorList>
            <person name="Fernandez-Fueyo E."/>
            <person name="Ruiz-Duenas F.J."/>
            <person name="Ferreira P."/>
            <person name="Floudas D."/>
            <person name="Hibbett D.S."/>
            <person name="Canessa P."/>
            <person name="Larrondo L.F."/>
            <person name="James T.Y."/>
            <person name="Seelenfreund D."/>
            <person name="Lobos S."/>
            <person name="Polanco R."/>
            <person name="Tello M."/>
            <person name="Honda Y."/>
            <person name="Watanabe T."/>
            <person name="Watanabe T."/>
            <person name="Ryu J.S."/>
            <person name="Kubicek C.P."/>
            <person name="Schmoll M."/>
            <person name="Gaskell J."/>
            <person name="Hammel K.E."/>
            <person name="St John F.J."/>
            <person name="Vanden Wymelenberg A."/>
            <person name="Sabat G."/>
            <person name="Splinter BonDurant S."/>
            <person name="Syed K."/>
            <person name="Yadav J.S."/>
            <person name="Doddapaneni H."/>
            <person name="Subramanian V."/>
            <person name="Lavin J.L."/>
            <person name="Oguiza J.A."/>
            <person name="Perez G."/>
            <person name="Pisabarro A.G."/>
            <person name="Ramirez L."/>
            <person name="Santoyo F."/>
            <person name="Master E."/>
            <person name="Coutinho P.M."/>
            <person name="Henrissat B."/>
            <person name="Lombard V."/>
            <person name="Magnuson J.K."/>
            <person name="Kuees U."/>
            <person name="Hori C."/>
            <person name="Igarashi K."/>
            <person name="Samejima M."/>
            <person name="Held B.W."/>
            <person name="Barry K.W."/>
            <person name="LaButti K.M."/>
            <person name="Lapidus A."/>
            <person name="Lindquist E.A."/>
            <person name="Lucas S.M."/>
            <person name="Riley R."/>
            <person name="Salamov A.A."/>
            <person name="Hoffmeister D."/>
            <person name="Schwenk D."/>
            <person name="Hadar Y."/>
            <person name="Yarden O."/>
            <person name="de Vries R.P."/>
            <person name="Wiebenga A."/>
            <person name="Stenlid J."/>
            <person name="Eastwood D."/>
            <person name="Grigoriev I.V."/>
            <person name="Berka R.M."/>
            <person name="Blanchette R.A."/>
            <person name="Kersten P."/>
            <person name="Martinez A.T."/>
            <person name="Vicuna R."/>
            <person name="Cullen D."/>
        </authorList>
    </citation>
    <scope>NUCLEOTIDE SEQUENCE [LARGE SCALE GENOMIC DNA]</scope>
    <source>
        <strain evidence="4 5">B</strain>
    </source>
</reference>
<dbReference type="SUPFAM" id="SSF82153">
    <property type="entry name" value="FAS1 domain"/>
    <property type="match status" value="2"/>
</dbReference>
<dbReference type="PANTHER" id="PTHR10900:SF122">
    <property type="entry name" value="FAS1 DOMAIN-CONTAINING PROTEIN"/>
    <property type="match status" value="1"/>
</dbReference>
<name>M2PQ74_CERS8</name>
<dbReference type="InterPro" id="IPR036378">
    <property type="entry name" value="FAS1_dom_sf"/>
</dbReference>
<accession>M2PQ74</accession>
<feature type="region of interest" description="Disordered" evidence="1">
    <location>
        <begin position="66"/>
        <end position="88"/>
    </location>
</feature>
<sequence>MLLRSLTALLALGGVLASASVADSWNAREVEYTEDEALQLMKKMEDLLHVQDGQGFEDETLYYSNMKEDDTDSGDDHSAQPPTPETSDKTIFQVLAEEPKYHKAFKFVNFTEDVAKLLNDSSANVTFFVPPNWALKPPGHRRPGAPRHAAVFHYENWEDDVAPISDKFGNTELDLFEAAETLFTYVQASEDNDDKEKRKQILKAIIKAILSYHIIPSGNLPAAELLKNSTYATGLTLHDGSLDGKAFRVLVSSVPRIFPLTFSVNVYAKVVKHDIPASNGVLHEINHPLIPPGSTFQSAFLLEQFFSTATSALQRVGLTDEVEWRYVHGSDGEKGAVEGSSAVTFFAPSNSAFKRLPPRLRTFLFSPFGERVLKKLLQYHIVPNAIIHTDFFHNASDSEVTQKQTIDPICTCFDHPNLHIIQEGIADLSHIDLNLARERRRHGHHVDWMADERRHEGLRHTMCNLMEAIPPCHAGHVEHDLCGQLGWGFSERKRLDESCKCRGVNMLPHHPFPQSPSPNHRGDRRSPPDHRGEHPPPTGHCGEHHPPPPPPMRHAAPVYELNLTVPTLLTNHSLHIHVVQHEHKLPIPGHHTTYSKALIVNGHPVRLADIPTRNGAVHVIDRLLNPIKKQHPKHGEEGETPMILEEEDLWEDWEEWLPLWAAED</sequence>
<dbReference type="Gene3D" id="2.30.180.10">
    <property type="entry name" value="FAS1 domain"/>
    <property type="match status" value="3"/>
</dbReference>
<proteinExistence type="predicted"/>
<dbReference type="STRING" id="914234.M2PQ74"/>
<dbReference type="GO" id="GO:0005615">
    <property type="term" value="C:extracellular space"/>
    <property type="evidence" value="ECO:0007669"/>
    <property type="project" value="TreeGrafter"/>
</dbReference>
<organism evidence="4 5">
    <name type="scientific">Ceriporiopsis subvermispora (strain B)</name>
    <name type="common">White-rot fungus</name>
    <name type="synonym">Gelatoporia subvermispora</name>
    <dbReference type="NCBI Taxonomy" id="914234"/>
    <lineage>
        <taxon>Eukaryota</taxon>
        <taxon>Fungi</taxon>
        <taxon>Dikarya</taxon>
        <taxon>Basidiomycota</taxon>
        <taxon>Agaricomycotina</taxon>
        <taxon>Agaricomycetes</taxon>
        <taxon>Polyporales</taxon>
        <taxon>Gelatoporiaceae</taxon>
        <taxon>Gelatoporia</taxon>
    </lineage>
</organism>
<gene>
    <name evidence="4" type="ORF">CERSUDRAFT_94231</name>
</gene>
<feature type="chain" id="PRO_5004022854" description="FAS1 domain-containing protein" evidence="2">
    <location>
        <begin position="18"/>
        <end position="664"/>
    </location>
</feature>
<evidence type="ECO:0000259" key="3">
    <source>
        <dbReference type="PROSITE" id="PS50213"/>
    </source>
</evidence>
<dbReference type="HOGENOM" id="CLU_026509_0_0_1"/>
<feature type="compositionally biased region" description="Basic and acidic residues" evidence="1">
    <location>
        <begin position="520"/>
        <end position="534"/>
    </location>
</feature>
<dbReference type="GO" id="GO:0000329">
    <property type="term" value="C:fungal-type vacuole membrane"/>
    <property type="evidence" value="ECO:0007669"/>
    <property type="project" value="TreeGrafter"/>
</dbReference>
<dbReference type="Pfam" id="PF02469">
    <property type="entry name" value="Fasciclin"/>
    <property type="match status" value="2"/>
</dbReference>
<evidence type="ECO:0000313" key="5">
    <source>
        <dbReference type="Proteomes" id="UP000016930"/>
    </source>
</evidence>
<feature type="domain" description="FAS1" evidence="3">
    <location>
        <begin position="293"/>
        <end position="466"/>
    </location>
</feature>
<dbReference type="PROSITE" id="PS50213">
    <property type="entry name" value="FAS1"/>
    <property type="match status" value="2"/>
</dbReference>
<protein>
    <recommendedName>
        <fullName evidence="3">FAS1 domain-containing protein</fullName>
    </recommendedName>
</protein>
<dbReference type="AlphaFoldDB" id="M2PQ74"/>
<evidence type="ECO:0000256" key="1">
    <source>
        <dbReference type="SAM" id="MobiDB-lite"/>
    </source>
</evidence>
<dbReference type="SMART" id="SM00554">
    <property type="entry name" value="FAS1"/>
    <property type="match status" value="2"/>
</dbReference>
<dbReference type="EMBL" id="KB445795">
    <property type="protein sequence ID" value="EMD38694.1"/>
    <property type="molecule type" value="Genomic_DNA"/>
</dbReference>
<feature type="signal peptide" evidence="2">
    <location>
        <begin position="1"/>
        <end position="17"/>
    </location>
</feature>
<feature type="region of interest" description="Disordered" evidence="1">
    <location>
        <begin position="509"/>
        <end position="554"/>
    </location>
</feature>
<dbReference type="PANTHER" id="PTHR10900">
    <property type="entry name" value="PERIOSTIN-RELATED"/>
    <property type="match status" value="1"/>
</dbReference>
<evidence type="ECO:0000313" key="4">
    <source>
        <dbReference type="EMBL" id="EMD38694.1"/>
    </source>
</evidence>
<keyword evidence="2" id="KW-0732">Signal</keyword>
<dbReference type="OrthoDB" id="7700931at2759"/>
<keyword evidence="5" id="KW-1185">Reference proteome</keyword>